<evidence type="ECO:0000256" key="1">
    <source>
        <dbReference type="SAM" id="Phobius"/>
    </source>
</evidence>
<sequence length="466" mass="53194">MTANIEENVPLKTEEAQWDLDLSTPYRDPAKLTWLTILLITTLAGMLFLSLALNGPEDADDRPLHPRLTVMRDNSIFPEWPVAVREQCENAIEANEHWPSKEAYLRGRKNTTDVDVAGRTICDRSLTFLLDDSFDFAMNVNAVLQAFAYAEETDRAFFIDESQSHRSNWSTLFEVDWLPTCAPPPSEEMQGCPSASRHLMLTPESLDWYFGDEYIRRFGRPDARGAYRFRPIAERAFSSMDTVLQPSRELQRLVSKATAEMGHHGKLYRPYLGVLLDEHQTTGQRRVWNSPELTCHRIRDLWANLREEDFEDLSPEPVLWLAGSQRAIVEFEVACNNTRRFSLTQSHDEDLRGLSENRTLVGLMLDQAMLAGGFGVGRAQRVEMETGTDRLLEIAHEAGGHQYYREKRDASRPSPEAVLCRQEGDLCKLAAIQLGFDKSIADSRWVDMLGRTQDPYMVFNTGRDRA</sequence>
<dbReference type="AlphaFoldDB" id="G7E1Y2"/>
<dbReference type="InParanoid" id="G7E1Y2"/>
<dbReference type="EMBL" id="BABT02000108">
    <property type="protein sequence ID" value="GAA96895.1"/>
    <property type="molecule type" value="Genomic_DNA"/>
</dbReference>
<keyword evidence="1" id="KW-1133">Transmembrane helix</keyword>
<accession>G7E1Y2</accession>
<keyword evidence="3" id="KW-1185">Reference proteome</keyword>
<dbReference type="OrthoDB" id="2392789at2759"/>
<evidence type="ECO:0000313" key="2">
    <source>
        <dbReference type="EMBL" id="GAA96895.1"/>
    </source>
</evidence>
<reference evidence="2 3" key="1">
    <citation type="journal article" date="2011" name="J. Gen. Appl. Microbiol.">
        <title>Draft genome sequencing of the enigmatic basidiomycete Mixia osmundae.</title>
        <authorList>
            <person name="Nishida H."/>
            <person name="Nagatsuka Y."/>
            <person name="Sugiyama J."/>
        </authorList>
    </citation>
    <scope>NUCLEOTIDE SEQUENCE [LARGE SCALE GENOMIC DNA]</scope>
    <source>
        <strain evidence="3">CBS 9802 / IAM 14324 / JCM 22182 / KY 12970</strain>
    </source>
</reference>
<dbReference type="HOGENOM" id="CLU_586716_0_0_1"/>
<reference evidence="2 3" key="2">
    <citation type="journal article" date="2012" name="Open Biol.">
        <title>Characteristics of nucleosomes and linker DNA regions on the genome of the basidiomycete Mixia osmundae revealed by mono- and dinucleosome mapping.</title>
        <authorList>
            <person name="Nishida H."/>
            <person name="Kondo S."/>
            <person name="Matsumoto T."/>
            <person name="Suzuki Y."/>
            <person name="Yoshikawa H."/>
            <person name="Taylor T.D."/>
            <person name="Sugiyama J."/>
        </authorList>
    </citation>
    <scope>NUCLEOTIDE SEQUENCE [LARGE SCALE GENOMIC DNA]</scope>
    <source>
        <strain evidence="3">CBS 9802 / IAM 14324 / JCM 22182 / KY 12970</strain>
    </source>
</reference>
<proteinExistence type="predicted"/>
<dbReference type="eggNOG" id="ENOG502S04M">
    <property type="taxonomic scope" value="Eukaryota"/>
</dbReference>
<organism evidence="2 3">
    <name type="scientific">Mixia osmundae (strain CBS 9802 / IAM 14324 / JCM 22182 / KY 12970)</name>
    <dbReference type="NCBI Taxonomy" id="764103"/>
    <lineage>
        <taxon>Eukaryota</taxon>
        <taxon>Fungi</taxon>
        <taxon>Dikarya</taxon>
        <taxon>Basidiomycota</taxon>
        <taxon>Pucciniomycotina</taxon>
        <taxon>Mixiomycetes</taxon>
        <taxon>Mixiales</taxon>
        <taxon>Mixiaceae</taxon>
        <taxon>Mixia</taxon>
    </lineage>
</organism>
<keyword evidence="1" id="KW-0472">Membrane</keyword>
<dbReference type="OMA" id="IDDTYWN"/>
<comment type="caution">
    <text evidence="2">The sequence shown here is derived from an EMBL/GenBank/DDBJ whole genome shotgun (WGS) entry which is preliminary data.</text>
</comment>
<protein>
    <submittedName>
        <fullName evidence="2">Uncharacterized protein</fullName>
    </submittedName>
</protein>
<dbReference type="RefSeq" id="XP_014567259.1">
    <property type="nucleotide sequence ID" value="XM_014711773.1"/>
</dbReference>
<gene>
    <name evidence="2" type="primary">Mo03568</name>
    <name evidence="2" type="ORF">E5Q_03568</name>
</gene>
<evidence type="ECO:0000313" key="3">
    <source>
        <dbReference type="Proteomes" id="UP000009131"/>
    </source>
</evidence>
<feature type="transmembrane region" description="Helical" evidence="1">
    <location>
        <begin position="32"/>
        <end position="53"/>
    </location>
</feature>
<name>G7E1Y2_MIXOS</name>
<dbReference type="Proteomes" id="UP000009131">
    <property type="component" value="Unassembled WGS sequence"/>
</dbReference>
<keyword evidence="1" id="KW-0812">Transmembrane</keyword>